<protein>
    <submittedName>
        <fullName evidence="2">Uncharacterized protein</fullName>
    </submittedName>
</protein>
<evidence type="ECO:0000313" key="2">
    <source>
        <dbReference type="EMBL" id="KAL0411596.1"/>
    </source>
</evidence>
<accession>A0AAW2U7H4</accession>
<feature type="compositionally biased region" description="Basic and acidic residues" evidence="1">
    <location>
        <begin position="104"/>
        <end position="117"/>
    </location>
</feature>
<reference evidence="2" key="1">
    <citation type="submission" date="2020-06" db="EMBL/GenBank/DDBJ databases">
        <authorList>
            <person name="Li T."/>
            <person name="Hu X."/>
            <person name="Zhang T."/>
            <person name="Song X."/>
            <person name="Zhang H."/>
            <person name="Dai N."/>
            <person name="Sheng W."/>
            <person name="Hou X."/>
            <person name="Wei L."/>
        </authorList>
    </citation>
    <scope>NUCLEOTIDE SEQUENCE</scope>
    <source>
        <strain evidence="2">KEN1</strain>
        <tissue evidence="2">Leaf</tissue>
    </source>
</reference>
<dbReference type="AlphaFoldDB" id="A0AAW2U7H4"/>
<reference evidence="2" key="2">
    <citation type="journal article" date="2024" name="Plant">
        <title>Genomic evolution and insights into agronomic trait innovations of Sesamum species.</title>
        <authorList>
            <person name="Miao H."/>
            <person name="Wang L."/>
            <person name="Qu L."/>
            <person name="Liu H."/>
            <person name="Sun Y."/>
            <person name="Le M."/>
            <person name="Wang Q."/>
            <person name="Wei S."/>
            <person name="Zheng Y."/>
            <person name="Lin W."/>
            <person name="Duan Y."/>
            <person name="Cao H."/>
            <person name="Xiong S."/>
            <person name="Wang X."/>
            <person name="Wei L."/>
            <person name="Li C."/>
            <person name="Ma Q."/>
            <person name="Ju M."/>
            <person name="Zhao R."/>
            <person name="Li G."/>
            <person name="Mu C."/>
            <person name="Tian Q."/>
            <person name="Mei H."/>
            <person name="Zhang T."/>
            <person name="Gao T."/>
            <person name="Zhang H."/>
        </authorList>
    </citation>
    <scope>NUCLEOTIDE SEQUENCE</scope>
    <source>
        <strain evidence="2">KEN1</strain>
    </source>
</reference>
<gene>
    <name evidence="2" type="ORF">Slati_3749300</name>
</gene>
<evidence type="ECO:0000256" key="1">
    <source>
        <dbReference type="SAM" id="MobiDB-lite"/>
    </source>
</evidence>
<name>A0AAW2U7H4_9LAMI</name>
<organism evidence="2">
    <name type="scientific">Sesamum latifolium</name>
    <dbReference type="NCBI Taxonomy" id="2727402"/>
    <lineage>
        <taxon>Eukaryota</taxon>
        <taxon>Viridiplantae</taxon>
        <taxon>Streptophyta</taxon>
        <taxon>Embryophyta</taxon>
        <taxon>Tracheophyta</taxon>
        <taxon>Spermatophyta</taxon>
        <taxon>Magnoliopsida</taxon>
        <taxon>eudicotyledons</taxon>
        <taxon>Gunneridae</taxon>
        <taxon>Pentapetalae</taxon>
        <taxon>asterids</taxon>
        <taxon>lamiids</taxon>
        <taxon>Lamiales</taxon>
        <taxon>Pedaliaceae</taxon>
        <taxon>Sesamum</taxon>
    </lineage>
</organism>
<feature type="region of interest" description="Disordered" evidence="1">
    <location>
        <begin position="77"/>
        <end position="118"/>
    </location>
</feature>
<dbReference type="EMBL" id="JACGWN010000013">
    <property type="protein sequence ID" value="KAL0411596.1"/>
    <property type="molecule type" value="Genomic_DNA"/>
</dbReference>
<comment type="caution">
    <text evidence="2">The sequence shown here is derived from an EMBL/GenBank/DDBJ whole genome shotgun (WGS) entry which is preliminary data.</text>
</comment>
<feature type="compositionally biased region" description="Basic residues" evidence="1">
    <location>
        <begin position="77"/>
        <end position="86"/>
    </location>
</feature>
<sequence>MKDKASPLLKQWWRMNFRQIASPQPLLNTMARPTLKSISHILKMQLSYIGTLTGSNAYPQWISSRIHVLGESLRNRILPKTRSRQTKRGEGVSPKTFSKGGPKVRSEDRAEPCDPPRKGVIRMIAGGPVGGDSHHARKAKIRKAHDVTIKEVLDVEAMEDTPIIQFGRAERSGPKNSHSDALVITALLANYEVGRIFIDSGNSANILFAEACDQMQLGNIPLEKVNTSLYGFIG</sequence>
<proteinExistence type="predicted"/>